<dbReference type="KEGG" id="psic:J4E96_08585"/>
<evidence type="ECO:0000313" key="2">
    <source>
        <dbReference type="Proteomes" id="UP000663937"/>
    </source>
</evidence>
<evidence type="ECO:0000313" key="1">
    <source>
        <dbReference type="EMBL" id="QTE30965.1"/>
    </source>
</evidence>
<dbReference type="PANTHER" id="PTHR36453">
    <property type="entry name" value="SECRETED PROTEIN-RELATED"/>
    <property type="match status" value="1"/>
</dbReference>
<dbReference type="InterPro" id="IPR006626">
    <property type="entry name" value="PbH1"/>
</dbReference>
<dbReference type="AlphaFoldDB" id="A0A8A4ZI75"/>
<dbReference type="EMBL" id="CP071868">
    <property type="protein sequence ID" value="QTE30965.1"/>
    <property type="molecule type" value="Genomic_DNA"/>
</dbReference>
<accession>A0A8A4ZI75</accession>
<sequence>MSANGMHEAATRATQARGRAVPAAVGDRLLVVAPDGDDAGPGTRAAPLATLDEAQRRLRTVPGGTVELTDGTWQLDRPFRLTARDSGEPGAPKRWTAAPGAHPVLSGGVVVRDWAVHDAAARIFRAPVPGIRDTRQVSIDGVLAERSWVALGRDQVEVTEEGLALRDPALAGLVALTGHERIEVVCVASFTHRYAPVARIERDRIVMQQPAWRNNCWGWDTLADPIEGGALRLVNAVELLQPGQWYLDPARAELLYRAAEGDHPDAHRFVVPRLESLLQIAGTVDEPVHDLQLRGLEFAHTSWLGPSGPAGYASQQAGTFLGRAFDQPPDYLRTCQRSCPEFEATRNDWEQLPAAVQVSAAARVDLVANTFTQLGQVGLGLGNDAGAHGAGVGLAVADVLVHHNLFTQLSGGAVVVGGIGPDAHHPADPRRTVRDVVIDNNLVTAVAVDYMDMPGIVSTYVDGVTITHNEVSDLPYDGIDVGFGWGANDPGGSPEYRARGLYASQPVYETPTTLRDAVVAGNLVHATKQQFTDGGAIYTLSANPGARVVENYLRDNNRSVGLYLDEGSRFVVAERNVVQDAPVWVFTNTYGDNHTDDNVVARNWYNGGRTHTPEPGAHRNSLVDNVLVAGYDWPLAAQRVMSAAGLEPPYRTFARATTPMPFGAALEAYALEADGVEADALGPGRRRLRLAVEGFGDEPVTGLRVTAVQAPPGWSLRPTAPLPDAVRAGGRVGAQWLVEPRPTPPTPAMPAGAPPDRIVVTVEAVVDGLRHELAAGVTLG</sequence>
<name>A0A8A4ZI75_9MICO</name>
<reference evidence="1" key="1">
    <citation type="submission" date="2021-03" db="EMBL/GenBank/DDBJ databases">
        <title>Pengzhenrongella sicca gen. nov., sp. nov., a new member of suborder Micrococcineae isolated from High-Arctic tundra soil.</title>
        <authorList>
            <person name="Peng F."/>
        </authorList>
    </citation>
    <scope>NUCLEOTIDE SEQUENCE</scope>
    <source>
        <strain evidence="1">LRZ-2</strain>
    </source>
</reference>
<keyword evidence="2" id="KW-1185">Reference proteome</keyword>
<dbReference type="SMART" id="SM00710">
    <property type="entry name" value="PbH1"/>
    <property type="match status" value="4"/>
</dbReference>
<dbReference type="InterPro" id="IPR011050">
    <property type="entry name" value="Pectin_lyase_fold/virulence"/>
</dbReference>
<dbReference type="InterPro" id="IPR012334">
    <property type="entry name" value="Pectin_lyas_fold"/>
</dbReference>
<organism evidence="1 2">
    <name type="scientific">Pengzhenrongella sicca</name>
    <dbReference type="NCBI Taxonomy" id="2819238"/>
    <lineage>
        <taxon>Bacteria</taxon>
        <taxon>Bacillati</taxon>
        <taxon>Actinomycetota</taxon>
        <taxon>Actinomycetes</taxon>
        <taxon>Micrococcales</taxon>
        <taxon>Pengzhenrongella</taxon>
    </lineage>
</organism>
<gene>
    <name evidence="1" type="ORF">J4E96_08585</name>
</gene>
<proteinExistence type="predicted"/>
<dbReference type="SUPFAM" id="SSF51126">
    <property type="entry name" value="Pectin lyase-like"/>
    <property type="match status" value="1"/>
</dbReference>
<dbReference type="Proteomes" id="UP000663937">
    <property type="component" value="Chromosome"/>
</dbReference>
<dbReference type="PANTHER" id="PTHR36453:SF1">
    <property type="entry name" value="RIGHT HANDED BETA HELIX DOMAIN-CONTAINING PROTEIN"/>
    <property type="match status" value="1"/>
</dbReference>
<dbReference type="Gene3D" id="2.160.20.10">
    <property type="entry name" value="Single-stranded right-handed beta-helix, Pectin lyase-like"/>
    <property type="match status" value="2"/>
</dbReference>
<dbReference type="RefSeq" id="WP_227425345.1">
    <property type="nucleotide sequence ID" value="NZ_CP071868.1"/>
</dbReference>
<protein>
    <submittedName>
        <fullName evidence="1">Right-handed parallel beta-helix repeat-containing protein</fullName>
    </submittedName>
</protein>